<evidence type="ECO:0000313" key="3">
    <source>
        <dbReference type="Proteomes" id="UP000045706"/>
    </source>
</evidence>
<dbReference type="Proteomes" id="UP000045706">
    <property type="component" value="Unassembled WGS sequence"/>
</dbReference>
<protein>
    <submittedName>
        <fullName evidence="2">Uncharacterized protein</fullName>
    </submittedName>
</protein>
<organism evidence="2 3">
    <name type="scientific">Verticillium longisporum</name>
    <name type="common">Verticillium dahliae var. longisporum</name>
    <dbReference type="NCBI Taxonomy" id="100787"/>
    <lineage>
        <taxon>Eukaryota</taxon>
        <taxon>Fungi</taxon>
        <taxon>Dikarya</taxon>
        <taxon>Ascomycota</taxon>
        <taxon>Pezizomycotina</taxon>
        <taxon>Sordariomycetes</taxon>
        <taxon>Hypocreomycetidae</taxon>
        <taxon>Glomerellales</taxon>
        <taxon>Plectosphaerellaceae</taxon>
        <taxon>Verticillium</taxon>
    </lineage>
</organism>
<sequence length="68" mass="7884">MAPATCLVVLLLRVPGPFCTAMVPRTLTPKQPRHRANETLLEQPYIDHIYLRWYLKKRIIPVGAQPYK</sequence>
<feature type="signal peptide" evidence="1">
    <location>
        <begin position="1"/>
        <end position="21"/>
    </location>
</feature>
<keyword evidence="1" id="KW-0732">Signal</keyword>
<evidence type="ECO:0000256" key="1">
    <source>
        <dbReference type="SAM" id="SignalP"/>
    </source>
</evidence>
<dbReference type="EMBL" id="CVQI01031830">
    <property type="protein sequence ID" value="CRK39766.1"/>
    <property type="molecule type" value="Genomic_DNA"/>
</dbReference>
<reference evidence="3" key="1">
    <citation type="submission" date="2015-05" db="EMBL/GenBank/DDBJ databases">
        <authorList>
            <person name="Fogelqvist Johan"/>
        </authorList>
    </citation>
    <scope>NUCLEOTIDE SEQUENCE [LARGE SCALE GENOMIC DNA]</scope>
</reference>
<accession>A0A0G4MZK7</accession>
<name>A0A0G4MZK7_VERLO</name>
<gene>
    <name evidence="2" type="ORF">BN1723_004666</name>
</gene>
<proteinExistence type="predicted"/>
<dbReference type="AlphaFoldDB" id="A0A0G4MZK7"/>
<feature type="chain" id="PRO_5002567484" evidence="1">
    <location>
        <begin position="22"/>
        <end position="68"/>
    </location>
</feature>
<evidence type="ECO:0000313" key="2">
    <source>
        <dbReference type="EMBL" id="CRK39766.1"/>
    </source>
</evidence>